<dbReference type="PhylomeDB" id="A0A0A2KI18"/>
<dbReference type="AlphaFoldDB" id="A0A0A2KI18"/>
<dbReference type="OMA" id="GIMGERR"/>
<dbReference type="Pfam" id="PF00583">
    <property type="entry name" value="Acetyltransf_1"/>
    <property type="match status" value="1"/>
</dbReference>
<name>A0A0A2KI18_PENIT</name>
<reference evidence="2 3" key="1">
    <citation type="journal article" date="2015" name="Mol. Plant Microbe Interact.">
        <title>Genome, transcriptome, and functional analyses of Penicillium expansum provide new insights into secondary metabolism and pathogenicity.</title>
        <authorList>
            <person name="Ballester A.R."/>
            <person name="Marcet-Houben M."/>
            <person name="Levin E."/>
            <person name="Sela N."/>
            <person name="Selma-Lazaro C."/>
            <person name="Carmona L."/>
            <person name="Wisniewski M."/>
            <person name="Droby S."/>
            <person name="Gonzalez-Candelas L."/>
            <person name="Gabaldon T."/>
        </authorList>
    </citation>
    <scope>NUCLEOTIDE SEQUENCE [LARGE SCALE GENOMIC DNA]</scope>
    <source>
        <strain evidence="2 3">PHI-1</strain>
    </source>
</reference>
<dbReference type="CDD" id="cd04301">
    <property type="entry name" value="NAT_SF"/>
    <property type="match status" value="1"/>
</dbReference>
<evidence type="ECO:0000313" key="3">
    <source>
        <dbReference type="Proteomes" id="UP000030104"/>
    </source>
</evidence>
<sequence length="214" mass="24505">MSLEIHPVSPADAPELTQVFYASFRTNLDTTMFPNTPDVTEWLEKDWSDSITRSLAGETREVFLKVTEGSERGAIVAFAKWKLPVPAADRHRDERQIVWPASSNKELCDHFFYGMEARHEKWMGERPHYYLDMLGVHSSHQGKGLGSKLLKWGIKRADAEGMEIYLSASPAGRPLYQKYGFREVDTFSPYSDYVQVAMIRSPNVQQKLESPKEM</sequence>
<accession>A0A0A2KI18</accession>
<dbReference type="GO" id="GO:0016747">
    <property type="term" value="F:acyltransferase activity, transferring groups other than amino-acyl groups"/>
    <property type="evidence" value="ECO:0007669"/>
    <property type="project" value="InterPro"/>
</dbReference>
<comment type="caution">
    <text evidence="2">The sequence shown here is derived from an EMBL/GenBank/DDBJ whole genome shotgun (WGS) entry which is preliminary data.</text>
</comment>
<dbReference type="PANTHER" id="PTHR42791">
    <property type="entry name" value="GNAT FAMILY ACETYLTRANSFERASE"/>
    <property type="match status" value="1"/>
</dbReference>
<dbReference type="STRING" id="40296.A0A0A2KI18"/>
<gene>
    <name evidence="2" type="ORF">PITC_012360</name>
</gene>
<dbReference type="InterPro" id="IPR052523">
    <property type="entry name" value="Trichothecene_AcTrans"/>
</dbReference>
<dbReference type="SUPFAM" id="SSF55729">
    <property type="entry name" value="Acyl-CoA N-acyltransferases (Nat)"/>
    <property type="match status" value="1"/>
</dbReference>
<dbReference type="PANTHER" id="PTHR42791:SF17">
    <property type="entry name" value="ACETYLTRANSFERASE, GNAT FAMILY FAMILY (AFU_ORTHOLOGUE AFUA_8G05690)"/>
    <property type="match status" value="1"/>
</dbReference>
<dbReference type="InterPro" id="IPR000182">
    <property type="entry name" value="GNAT_dom"/>
</dbReference>
<keyword evidence="3" id="KW-1185">Reference proteome</keyword>
<dbReference type="Proteomes" id="UP000030104">
    <property type="component" value="Unassembled WGS sequence"/>
</dbReference>
<feature type="domain" description="N-acetyltransferase" evidence="1">
    <location>
        <begin position="3"/>
        <end position="203"/>
    </location>
</feature>
<keyword evidence="2" id="KW-0808">Transferase</keyword>
<proteinExistence type="predicted"/>
<dbReference type="EMBL" id="JQGA01001404">
    <property type="protein sequence ID" value="KGO66541.1"/>
    <property type="molecule type" value="Genomic_DNA"/>
</dbReference>
<organism evidence="2 3">
    <name type="scientific">Penicillium italicum</name>
    <name type="common">Blue mold</name>
    <dbReference type="NCBI Taxonomy" id="40296"/>
    <lineage>
        <taxon>Eukaryota</taxon>
        <taxon>Fungi</taxon>
        <taxon>Dikarya</taxon>
        <taxon>Ascomycota</taxon>
        <taxon>Pezizomycotina</taxon>
        <taxon>Eurotiomycetes</taxon>
        <taxon>Eurotiomycetidae</taxon>
        <taxon>Eurotiales</taxon>
        <taxon>Aspergillaceae</taxon>
        <taxon>Penicillium</taxon>
    </lineage>
</organism>
<dbReference type="InterPro" id="IPR016181">
    <property type="entry name" value="Acyl_CoA_acyltransferase"/>
</dbReference>
<dbReference type="HOGENOM" id="CLU_060131_6_4_1"/>
<evidence type="ECO:0000313" key="2">
    <source>
        <dbReference type="EMBL" id="KGO66541.1"/>
    </source>
</evidence>
<protein>
    <submittedName>
        <fullName evidence="2">Acyl-CoA N-acyltransferase</fullName>
    </submittedName>
</protein>
<dbReference type="OrthoDB" id="2744543at2759"/>
<dbReference type="PROSITE" id="PS51186">
    <property type="entry name" value="GNAT"/>
    <property type="match status" value="1"/>
</dbReference>
<keyword evidence="2" id="KW-0012">Acyltransferase</keyword>
<evidence type="ECO:0000259" key="1">
    <source>
        <dbReference type="PROSITE" id="PS51186"/>
    </source>
</evidence>
<dbReference type="Gene3D" id="3.40.630.30">
    <property type="match status" value="1"/>
</dbReference>